<dbReference type="Proteomes" id="UP000092164">
    <property type="component" value="Unassembled WGS sequence"/>
</dbReference>
<evidence type="ECO:0000313" key="2">
    <source>
        <dbReference type="EMBL" id="OBR41543.1"/>
    </source>
</evidence>
<dbReference type="RefSeq" id="WP_068482264.1">
    <property type="nucleotide sequence ID" value="NZ_CP018760.1"/>
</dbReference>
<protein>
    <recommendedName>
        <fullName evidence="4">Zinc-ribbon 15 domain-containing protein</fullName>
    </recommendedName>
</protein>
<comment type="caution">
    <text evidence="2">The sequence shown here is derived from an EMBL/GenBank/DDBJ whole genome shotgun (WGS) entry which is preliminary data.</text>
</comment>
<keyword evidence="1" id="KW-0472">Membrane</keyword>
<keyword evidence="1" id="KW-0812">Transmembrane</keyword>
<dbReference type="STRING" id="1836467.BTR34_04030"/>
<accession>A0A1B7ZE23</accession>
<gene>
    <name evidence="2" type="ORF">A9200_13005</name>
</gene>
<organism evidence="2 3">
    <name type="scientific">Maribacter hydrothermalis</name>
    <dbReference type="NCBI Taxonomy" id="1836467"/>
    <lineage>
        <taxon>Bacteria</taxon>
        <taxon>Pseudomonadati</taxon>
        <taxon>Bacteroidota</taxon>
        <taxon>Flavobacteriia</taxon>
        <taxon>Flavobacteriales</taxon>
        <taxon>Flavobacteriaceae</taxon>
        <taxon>Maribacter</taxon>
    </lineage>
</organism>
<proteinExistence type="predicted"/>
<dbReference type="OrthoDB" id="766141at2"/>
<dbReference type="EMBL" id="LZFP01000002">
    <property type="protein sequence ID" value="OBR41543.1"/>
    <property type="molecule type" value="Genomic_DNA"/>
</dbReference>
<keyword evidence="1" id="KW-1133">Transmembrane helix</keyword>
<evidence type="ECO:0008006" key="4">
    <source>
        <dbReference type="Google" id="ProtNLM"/>
    </source>
</evidence>
<name>A0A1B7ZE23_9FLAO</name>
<reference evidence="3" key="1">
    <citation type="submission" date="2016-06" db="EMBL/GenBank/DDBJ databases">
        <authorList>
            <person name="Zhan P."/>
        </authorList>
    </citation>
    <scope>NUCLEOTIDE SEQUENCE [LARGE SCALE GENOMIC DNA]</scope>
    <source>
        <strain evidence="3">T28</strain>
    </source>
</reference>
<dbReference type="AlphaFoldDB" id="A0A1B7ZE23"/>
<dbReference type="KEGG" id="mart:BTR34_04030"/>
<feature type="transmembrane region" description="Helical" evidence="1">
    <location>
        <begin position="88"/>
        <end position="106"/>
    </location>
</feature>
<sequence length="201" mass="22925">MIFFGTGSANLGAVKTRNITCQHCNNQNTVFINIYRRHAHIFWIPVFPINKSGSSYCTHCKEVLSPKEMPEGLKMQYKNIKGNAKGPLWQFSGLAILACLIGFAIFSSGKDKENTQVYLSDPVVGDIYEYKADNGNYSTMKLKKVTEDSLYLSLNDFEISKKSRLYKIDKDENYPEITYGYSKTEMLQMQKQGVILDINRD</sequence>
<evidence type="ECO:0000256" key="1">
    <source>
        <dbReference type="SAM" id="Phobius"/>
    </source>
</evidence>
<keyword evidence="3" id="KW-1185">Reference proteome</keyword>
<evidence type="ECO:0000313" key="3">
    <source>
        <dbReference type="Proteomes" id="UP000092164"/>
    </source>
</evidence>